<dbReference type="Pfam" id="PF00441">
    <property type="entry name" value="Acyl-CoA_dh_1"/>
    <property type="match status" value="1"/>
</dbReference>
<dbReference type="InterPro" id="IPR046373">
    <property type="entry name" value="Acyl-CoA_Oxase/DH_mid-dom_sf"/>
</dbReference>
<keyword evidence="4 6" id="KW-0274">FAD</keyword>
<comment type="cofactor">
    <cofactor evidence="1 6">
        <name>FAD</name>
        <dbReference type="ChEBI" id="CHEBI:57692"/>
    </cofactor>
</comment>
<evidence type="ECO:0000259" key="7">
    <source>
        <dbReference type="Pfam" id="PF00441"/>
    </source>
</evidence>
<reference evidence="10" key="1">
    <citation type="submission" date="2021-02" db="EMBL/GenBank/DDBJ databases">
        <title>Genome sequence of Rhodospirillales sp. strain TMPK1 isolated from soil.</title>
        <authorList>
            <person name="Nakai R."/>
            <person name="Kusada H."/>
            <person name="Tamaki H."/>
        </authorList>
    </citation>
    <scope>NUCLEOTIDE SEQUENCE</scope>
    <source>
        <strain evidence="10">TMPK1</strain>
    </source>
</reference>
<feature type="domain" description="Acyl-CoA dehydrogenase/oxidase C-terminal" evidence="7">
    <location>
        <begin position="226"/>
        <end position="375"/>
    </location>
</feature>
<dbReference type="GO" id="GO:0050660">
    <property type="term" value="F:flavin adenine dinucleotide binding"/>
    <property type="evidence" value="ECO:0007669"/>
    <property type="project" value="InterPro"/>
</dbReference>
<dbReference type="GO" id="GO:0003995">
    <property type="term" value="F:acyl-CoA dehydrogenase activity"/>
    <property type="evidence" value="ECO:0007669"/>
    <property type="project" value="InterPro"/>
</dbReference>
<proteinExistence type="inferred from homology"/>
<gene>
    <name evidence="10" type="ORF">TMPK1_19150</name>
</gene>
<organism evidence="10 11">
    <name type="scientific">Roseiterribacter gracilis</name>
    <dbReference type="NCBI Taxonomy" id="2812848"/>
    <lineage>
        <taxon>Bacteria</taxon>
        <taxon>Pseudomonadati</taxon>
        <taxon>Pseudomonadota</taxon>
        <taxon>Alphaproteobacteria</taxon>
        <taxon>Rhodospirillales</taxon>
        <taxon>Roseiterribacteraceae</taxon>
        <taxon>Roseiterribacter</taxon>
    </lineage>
</organism>
<keyword evidence="5 6" id="KW-0560">Oxidoreductase</keyword>
<evidence type="ECO:0000259" key="8">
    <source>
        <dbReference type="Pfam" id="PF02770"/>
    </source>
</evidence>
<evidence type="ECO:0000256" key="1">
    <source>
        <dbReference type="ARBA" id="ARBA00001974"/>
    </source>
</evidence>
<evidence type="ECO:0000313" key="10">
    <source>
        <dbReference type="EMBL" id="GIL39678.1"/>
    </source>
</evidence>
<comment type="similarity">
    <text evidence="2 6">Belongs to the acyl-CoA dehydrogenase family.</text>
</comment>
<dbReference type="PANTHER" id="PTHR43884">
    <property type="entry name" value="ACYL-COA DEHYDROGENASE"/>
    <property type="match status" value="1"/>
</dbReference>
<dbReference type="InterPro" id="IPR036250">
    <property type="entry name" value="AcylCo_DH-like_C"/>
</dbReference>
<keyword evidence="3 6" id="KW-0285">Flavoprotein</keyword>
<name>A0A8S8X7K5_9PROT</name>
<evidence type="ECO:0000256" key="5">
    <source>
        <dbReference type="ARBA" id="ARBA00023002"/>
    </source>
</evidence>
<dbReference type="FunFam" id="1.20.140.10:FF:000001">
    <property type="entry name" value="Acyl-CoA dehydrogenase"/>
    <property type="match status" value="1"/>
</dbReference>
<dbReference type="PROSITE" id="PS00072">
    <property type="entry name" value="ACYL_COA_DH_1"/>
    <property type="match status" value="1"/>
</dbReference>
<comment type="caution">
    <text evidence="10">The sequence shown here is derived from an EMBL/GenBank/DDBJ whole genome shotgun (WGS) entry which is preliminary data.</text>
</comment>
<dbReference type="InterPro" id="IPR006091">
    <property type="entry name" value="Acyl-CoA_Oxase/DH_mid-dom"/>
</dbReference>
<evidence type="ECO:0000256" key="4">
    <source>
        <dbReference type="ARBA" id="ARBA00022827"/>
    </source>
</evidence>
<dbReference type="Pfam" id="PF02770">
    <property type="entry name" value="Acyl-CoA_dh_M"/>
    <property type="match status" value="1"/>
</dbReference>
<dbReference type="InterPro" id="IPR006089">
    <property type="entry name" value="Acyl-CoA_DH_CS"/>
</dbReference>
<dbReference type="EMBL" id="BOPV01000001">
    <property type="protein sequence ID" value="GIL39678.1"/>
    <property type="molecule type" value="Genomic_DNA"/>
</dbReference>
<feature type="domain" description="Acyl-CoA dehydrogenase/oxidase N-terminal" evidence="9">
    <location>
        <begin position="17"/>
        <end position="119"/>
    </location>
</feature>
<evidence type="ECO:0000256" key="2">
    <source>
        <dbReference type="ARBA" id="ARBA00009347"/>
    </source>
</evidence>
<dbReference type="Pfam" id="PF02771">
    <property type="entry name" value="Acyl-CoA_dh_N"/>
    <property type="match status" value="1"/>
</dbReference>
<dbReference type="InterPro" id="IPR013786">
    <property type="entry name" value="AcylCoA_DH/ox_N"/>
</dbReference>
<feature type="domain" description="Acyl-CoA oxidase/dehydrogenase middle" evidence="8">
    <location>
        <begin position="123"/>
        <end position="214"/>
    </location>
</feature>
<dbReference type="SUPFAM" id="SSF47203">
    <property type="entry name" value="Acyl-CoA dehydrogenase C-terminal domain-like"/>
    <property type="match status" value="1"/>
</dbReference>
<dbReference type="InterPro" id="IPR009100">
    <property type="entry name" value="AcylCoA_DH/oxidase_NM_dom_sf"/>
</dbReference>
<protein>
    <submittedName>
        <fullName evidence="10">Acyl-CoA dehydrogenase</fullName>
    </submittedName>
</protein>
<keyword evidence="11" id="KW-1185">Reference proteome</keyword>
<evidence type="ECO:0000256" key="3">
    <source>
        <dbReference type="ARBA" id="ARBA00022630"/>
    </source>
</evidence>
<sequence length="380" mass="40698">MPAQPDLTWPFFDEPHRAFAARLQGWAAALPAHDDSDVDATCRDLVQRLGRDGWLQHTVPGKDGHVDVRSLCIARETLAYHDGLADFAFAMQGLGAGPISFFGTDAQRAEWLPRVAAGDAIAAFALSEPEAGSDVAAMAMTADETADGYVLNGCKTWISNGGIADFYTVFARTGAGSKGITAFVVDAKTPGLEIEARIEVIAPHPLATLRFTDCRVPHSARIGEPGAGMRIALGTLDIFRSTVGAAALGFARRAMDESVQRAAQRQLFGNAMAELQLIQGKLADMAVDVDAATLLVYRAAWLADQHTGRVTREAAIAKLFATEAAQRAIDDAVQIFGGHGVVRGNITERLYREIRALRIYEGASEVQKIVIARQTLAGRA</sequence>
<accession>A0A8S8X7K5</accession>
<dbReference type="RefSeq" id="WP_420242782.1">
    <property type="nucleotide sequence ID" value="NZ_BOPV01000001.1"/>
</dbReference>
<evidence type="ECO:0000256" key="6">
    <source>
        <dbReference type="RuleBase" id="RU362125"/>
    </source>
</evidence>
<dbReference type="InterPro" id="IPR009075">
    <property type="entry name" value="AcylCo_DH/oxidase_C"/>
</dbReference>
<dbReference type="Gene3D" id="1.20.140.10">
    <property type="entry name" value="Butyryl-CoA Dehydrogenase, subunit A, domain 3"/>
    <property type="match status" value="1"/>
</dbReference>
<dbReference type="Proteomes" id="UP000681075">
    <property type="component" value="Unassembled WGS sequence"/>
</dbReference>
<dbReference type="AlphaFoldDB" id="A0A8S8X7K5"/>
<evidence type="ECO:0000313" key="11">
    <source>
        <dbReference type="Proteomes" id="UP000681075"/>
    </source>
</evidence>
<dbReference type="PANTHER" id="PTHR43884:SF22">
    <property type="entry name" value="BLR3437 PROTEIN"/>
    <property type="match status" value="1"/>
</dbReference>
<dbReference type="InterPro" id="IPR037069">
    <property type="entry name" value="AcylCoA_DH/ox_N_sf"/>
</dbReference>
<dbReference type="SUPFAM" id="SSF56645">
    <property type="entry name" value="Acyl-CoA dehydrogenase NM domain-like"/>
    <property type="match status" value="1"/>
</dbReference>
<dbReference type="Gene3D" id="1.10.540.10">
    <property type="entry name" value="Acyl-CoA dehydrogenase/oxidase, N-terminal domain"/>
    <property type="match status" value="1"/>
</dbReference>
<dbReference type="Gene3D" id="2.40.110.10">
    <property type="entry name" value="Butyryl-CoA Dehydrogenase, subunit A, domain 2"/>
    <property type="match status" value="1"/>
</dbReference>
<evidence type="ECO:0000259" key="9">
    <source>
        <dbReference type="Pfam" id="PF02771"/>
    </source>
</evidence>